<name>A0A1M7JZ90_9FIRM</name>
<dbReference type="STRING" id="447595.SAMN05660826_01404"/>
<evidence type="ECO:0000313" key="1">
    <source>
        <dbReference type="EMBL" id="SHM58284.1"/>
    </source>
</evidence>
<protein>
    <submittedName>
        <fullName evidence="1">Uncharacterized protein</fullName>
    </submittedName>
</protein>
<dbReference type="AlphaFoldDB" id="A0A1M7JZ90"/>
<keyword evidence="2" id="KW-1185">Reference proteome</keyword>
<sequence length="226" mass="26174">MGPRHLSIKIKVGNPLKPSQKNLNKKLFILKCLAPYKNANFKHFQKLLDRVKNIKLSYSALYGILTGAGIKSPKKKRRFKSHRRRKRKLQPGLLVQMDTTPFNWFGYGNGGVFSFFGKQFKSFKKENQPSIPAHTTVNVFISSITGVWVEYKGRVYETVPFVKPKKSAAGDISKEPKSPYRPPDSHYYKYSQSLFKPVTFEESDREIHEILQEIFLGKYKKFACLY</sequence>
<proteinExistence type="predicted"/>
<gene>
    <name evidence="1" type="ORF">SAMN05660826_01404</name>
</gene>
<dbReference type="Proteomes" id="UP000184375">
    <property type="component" value="Unassembled WGS sequence"/>
</dbReference>
<reference evidence="2" key="1">
    <citation type="submission" date="2016-11" db="EMBL/GenBank/DDBJ databases">
        <authorList>
            <person name="Varghese N."/>
            <person name="Submissions S."/>
        </authorList>
    </citation>
    <scope>NUCLEOTIDE SEQUENCE [LARGE SCALE GENOMIC DNA]</scope>
    <source>
        <strain evidence="2">DSM 18802</strain>
    </source>
</reference>
<evidence type="ECO:0000313" key="2">
    <source>
        <dbReference type="Proteomes" id="UP000184375"/>
    </source>
</evidence>
<dbReference type="EMBL" id="FRCR01000007">
    <property type="protein sequence ID" value="SHM58284.1"/>
    <property type="molecule type" value="Genomic_DNA"/>
</dbReference>
<dbReference type="RefSeq" id="WP_073256694.1">
    <property type="nucleotide sequence ID" value="NZ_FRCR01000007.1"/>
</dbReference>
<accession>A0A1M7JZ90</accession>
<organism evidence="1 2">
    <name type="scientific">Caldanaerovirga acetigignens</name>
    <dbReference type="NCBI Taxonomy" id="447595"/>
    <lineage>
        <taxon>Bacteria</taxon>
        <taxon>Bacillati</taxon>
        <taxon>Bacillota</taxon>
        <taxon>Clostridia</taxon>
        <taxon>Thermosediminibacterales</taxon>
        <taxon>Thermosediminibacteraceae</taxon>
        <taxon>Caldanaerovirga</taxon>
    </lineage>
</organism>